<dbReference type="AlphaFoldDB" id="A0A843VBJ5"/>
<keyword evidence="2" id="KW-1185">Reference proteome</keyword>
<comment type="caution">
    <text evidence="1">The sequence shown here is derived from an EMBL/GenBank/DDBJ whole genome shotgun (WGS) entry which is preliminary data.</text>
</comment>
<gene>
    <name evidence="1" type="ORF">Taro_025937</name>
</gene>
<sequence length="123" mass="13018">MRTSFLSRGGVARIVVHVDVGWATGGDQAGALTASKRAGLWAPPITHGNLPPPALLLCLPHERHHPHLVALPLPIHLSLQMAARLADSVFRLPAPPQRAACSSRAKVSTVAGKCSQYVRCLGL</sequence>
<organism evidence="1 2">
    <name type="scientific">Colocasia esculenta</name>
    <name type="common">Wild taro</name>
    <name type="synonym">Arum esculentum</name>
    <dbReference type="NCBI Taxonomy" id="4460"/>
    <lineage>
        <taxon>Eukaryota</taxon>
        <taxon>Viridiplantae</taxon>
        <taxon>Streptophyta</taxon>
        <taxon>Embryophyta</taxon>
        <taxon>Tracheophyta</taxon>
        <taxon>Spermatophyta</taxon>
        <taxon>Magnoliopsida</taxon>
        <taxon>Liliopsida</taxon>
        <taxon>Araceae</taxon>
        <taxon>Aroideae</taxon>
        <taxon>Colocasieae</taxon>
        <taxon>Colocasia</taxon>
    </lineage>
</organism>
<accession>A0A843VBJ5</accession>
<feature type="non-terminal residue" evidence="1">
    <location>
        <position position="123"/>
    </location>
</feature>
<name>A0A843VBJ5_COLES</name>
<reference evidence="1" key="1">
    <citation type="submission" date="2017-07" db="EMBL/GenBank/DDBJ databases">
        <title>Taro Niue Genome Assembly and Annotation.</title>
        <authorList>
            <person name="Atibalentja N."/>
            <person name="Keating K."/>
            <person name="Fields C.J."/>
        </authorList>
    </citation>
    <scope>NUCLEOTIDE SEQUENCE</scope>
    <source>
        <strain evidence="1">Niue_2</strain>
        <tissue evidence="1">Leaf</tissue>
    </source>
</reference>
<dbReference type="EMBL" id="NMUH01001544">
    <property type="protein sequence ID" value="MQL93295.1"/>
    <property type="molecule type" value="Genomic_DNA"/>
</dbReference>
<protein>
    <submittedName>
        <fullName evidence="1">Uncharacterized protein</fullName>
    </submittedName>
</protein>
<evidence type="ECO:0000313" key="2">
    <source>
        <dbReference type="Proteomes" id="UP000652761"/>
    </source>
</evidence>
<proteinExistence type="predicted"/>
<evidence type="ECO:0000313" key="1">
    <source>
        <dbReference type="EMBL" id="MQL93295.1"/>
    </source>
</evidence>
<dbReference type="Proteomes" id="UP000652761">
    <property type="component" value="Unassembled WGS sequence"/>
</dbReference>